<keyword evidence="3" id="KW-0687">Ribonucleoprotein</keyword>
<reference evidence="9" key="1">
    <citation type="submission" date="2022-11" db="UniProtKB">
        <authorList>
            <consortium name="WormBaseParasite"/>
        </authorList>
    </citation>
    <scope>IDENTIFICATION</scope>
</reference>
<dbReference type="AlphaFoldDB" id="A0A914D9N5"/>
<accession>A0A914D9N5</accession>
<dbReference type="InterPro" id="IPR029004">
    <property type="entry name" value="Ribosomal_eL28/Mak16"/>
</dbReference>
<dbReference type="WBParaSite" id="ACRNAN_scaffold2173.g15042.t1">
    <property type="protein sequence ID" value="ACRNAN_scaffold2173.g15042.t1"/>
    <property type="gene ID" value="ACRNAN_scaffold2173.g15042"/>
</dbReference>
<protein>
    <recommendedName>
        <fullName evidence="4">Large ribosomal subunit protein eL28</fullName>
    </recommendedName>
    <alternativeName>
        <fullName evidence="5">60S ribosomal protein L28</fullName>
    </alternativeName>
</protein>
<feature type="domain" description="Ribosomal eL28/Mak16" evidence="7">
    <location>
        <begin position="10"/>
        <end position="124"/>
    </location>
</feature>
<evidence type="ECO:0000256" key="3">
    <source>
        <dbReference type="ARBA" id="ARBA00023274"/>
    </source>
</evidence>
<feature type="region of interest" description="Disordered" evidence="6">
    <location>
        <begin position="115"/>
        <end position="137"/>
    </location>
</feature>
<name>A0A914D9N5_9BILA</name>
<dbReference type="GO" id="GO:0006412">
    <property type="term" value="P:translation"/>
    <property type="evidence" value="ECO:0007669"/>
    <property type="project" value="InterPro"/>
</dbReference>
<dbReference type="GO" id="GO:1990904">
    <property type="term" value="C:ribonucleoprotein complex"/>
    <property type="evidence" value="ECO:0007669"/>
    <property type="project" value="UniProtKB-KW"/>
</dbReference>
<dbReference type="Pfam" id="PF01778">
    <property type="entry name" value="Ribosomal_L28e"/>
    <property type="match status" value="1"/>
</dbReference>
<dbReference type="InterPro" id="IPR002672">
    <property type="entry name" value="Ribosomal_eL28"/>
</dbReference>
<sequence length="137" mass="15545">MVVNNASSELQWQIIRKNSAFIRRQRGINKHFSREKFNLKGVNSPRFNGLINKSAIDISLDAAKKELVVVTKKPKASQTPANSTVTTKFQNSARAVNSVKKAVENLKPEFRGLTQRRVSQLIRSTKPRKNTRRAKTE</sequence>
<keyword evidence="2" id="KW-0689">Ribosomal protein</keyword>
<dbReference type="GO" id="GO:0003735">
    <property type="term" value="F:structural constituent of ribosome"/>
    <property type="evidence" value="ECO:0007669"/>
    <property type="project" value="InterPro"/>
</dbReference>
<dbReference type="Gene3D" id="3.30.390.110">
    <property type="match status" value="1"/>
</dbReference>
<evidence type="ECO:0000256" key="5">
    <source>
        <dbReference type="ARBA" id="ARBA00035330"/>
    </source>
</evidence>
<evidence type="ECO:0000256" key="6">
    <source>
        <dbReference type="SAM" id="MobiDB-lite"/>
    </source>
</evidence>
<evidence type="ECO:0000256" key="2">
    <source>
        <dbReference type="ARBA" id="ARBA00022980"/>
    </source>
</evidence>
<keyword evidence="8" id="KW-1185">Reference proteome</keyword>
<proteinExistence type="inferred from homology"/>
<organism evidence="8 9">
    <name type="scientific">Acrobeloides nanus</name>
    <dbReference type="NCBI Taxonomy" id="290746"/>
    <lineage>
        <taxon>Eukaryota</taxon>
        <taxon>Metazoa</taxon>
        <taxon>Ecdysozoa</taxon>
        <taxon>Nematoda</taxon>
        <taxon>Chromadorea</taxon>
        <taxon>Rhabditida</taxon>
        <taxon>Tylenchina</taxon>
        <taxon>Cephalobomorpha</taxon>
        <taxon>Cephaloboidea</taxon>
        <taxon>Cephalobidae</taxon>
        <taxon>Acrobeloides</taxon>
    </lineage>
</organism>
<evidence type="ECO:0000256" key="1">
    <source>
        <dbReference type="ARBA" id="ARBA00007926"/>
    </source>
</evidence>
<comment type="similarity">
    <text evidence="1">Belongs to the eukaryotic ribosomal protein eL28 family.</text>
</comment>
<evidence type="ECO:0000259" key="7">
    <source>
        <dbReference type="Pfam" id="PF01778"/>
    </source>
</evidence>
<dbReference type="GO" id="GO:0005840">
    <property type="term" value="C:ribosome"/>
    <property type="evidence" value="ECO:0007669"/>
    <property type="project" value="UniProtKB-KW"/>
</dbReference>
<feature type="compositionally biased region" description="Basic residues" evidence="6">
    <location>
        <begin position="125"/>
        <end position="137"/>
    </location>
</feature>
<dbReference type="PANTHER" id="PTHR10544">
    <property type="entry name" value="60S RIBOSOMAL PROTEIN L28"/>
    <property type="match status" value="1"/>
</dbReference>
<evidence type="ECO:0000313" key="8">
    <source>
        <dbReference type="Proteomes" id="UP000887540"/>
    </source>
</evidence>
<evidence type="ECO:0000313" key="9">
    <source>
        <dbReference type="WBParaSite" id="ACRNAN_scaffold2173.g15042.t1"/>
    </source>
</evidence>
<evidence type="ECO:0000256" key="4">
    <source>
        <dbReference type="ARBA" id="ARBA00035223"/>
    </source>
</evidence>
<dbReference type="Proteomes" id="UP000887540">
    <property type="component" value="Unplaced"/>
</dbReference>